<dbReference type="GO" id="GO:0035597">
    <property type="term" value="F:tRNA-2-methylthio-N(6)-dimethylallyladenosine(37) synthase activity"/>
    <property type="evidence" value="ECO:0007669"/>
    <property type="project" value="UniProtKB-EC"/>
</dbReference>
<evidence type="ECO:0000256" key="1">
    <source>
        <dbReference type="ARBA" id="ARBA00003234"/>
    </source>
</evidence>
<dbReference type="Pfam" id="PF01938">
    <property type="entry name" value="TRAM"/>
    <property type="match status" value="1"/>
</dbReference>
<dbReference type="PROSITE" id="PS50926">
    <property type="entry name" value="TRAM"/>
    <property type="match status" value="1"/>
</dbReference>
<evidence type="ECO:0000256" key="3">
    <source>
        <dbReference type="ARBA" id="ARBA00033765"/>
    </source>
</evidence>
<dbReference type="InterPro" id="IPR002792">
    <property type="entry name" value="TRAM_dom"/>
</dbReference>
<accession>A0A3B0M263</accession>
<evidence type="ECO:0000313" key="5">
    <source>
        <dbReference type="EMBL" id="SSW96293.1"/>
    </source>
</evidence>
<dbReference type="EMBL" id="UFQR01000012">
    <property type="protein sequence ID" value="SSW96293.1"/>
    <property type="molecule type" value="Genomic_DNA"/>
</dbReference>
<sequence length="99" mass="11012">MNYSRTMLGSIQLILVEGPSRKNIMELSGRAENNRVVNFEGSQNMIGKFVDVEIVDVHANSLRGKVVKTENSMALRSQESPESVIARTLKEDELGVANY</sequence>
<dbReference type="PANTHER" id="PTHR43020:SF2">
    <property type="entry name" value="MITOCHONDRIAL TRNA METHYLTHIOTRANSFERASE CDK5RAP1"/>
    <property type="match status" value="1"/>
</dbReference>
<keyword evidence="2 5" id="KW-0808">Transferase</keyword>
<comment type="function">
    <text evidence="1">Catalyzes the methylthiolation of N6-(dimethylallyl)adenosine (i(6)A), leading to the formation of 2-methylthio-N6-(dimethylallyl)adenosine (ms(2)i(6)A) at position 37 in tRNAs that read codons beginning with uridine.</text>
</comment>
<dbReference type="EC" id="2.8.4.3" evidence="3"/>
<feature type="domain" description="TRAM" evidence="4">
    <location>
        <begin position="5"/>
        <end position="68"/>
    </location>
</feature>
<evidence type="ECO:0000259" key="4">
    <source>
        <dbReference type="PROSITE" id="PS50926"/>
    </source>
</evidence>
<name>A0A3B0M263_9GAMM</name>
<proteinExistence type="predicted"/>
<dbReference type="AlphaFoldDB" id="A0A3B0M263"/>
<reference evidence="5" key="1">
    <citation type="submission" date="2018-04" db="EMBL/GenBank/DDBJ databases">
        <authorList>
            <person name="Go L.Y."/>
            <person name="Mitchell J.A."/>
        </authorList>
    </citation>
    <scope>NUCLEOTIDE SEQUENCE</scope>
    <source>
        <strain evidence="5">ARTV</strain>
    </source>
</reference>
<organism evidence="5">
    <name type="scientific">Arsenophonus endosymbiont of Trialeurodes vaporariorum</name>
    <dbReference type="NCBI Taxonomy" id="235567"/>
    <lineage>
        <taxon>Bacteria</taxon>
        <taxon>Pseudomonadati</taxon>
        <taxon>Pseudomonadota</taxon>
        <taxon>Gammaproteobacteria</taxon>
        <taxon>Enterobacterales</taxon>
        <taxon>Morganellaceae</taxon>
        <taxon>Arsenophonus</taxon>
    </lineage>
</organism>
<gene>
    <name evidence="5" type="primary">miaB_1</name>
    <name evidence="5" type="ORF">ARTV_2633</name>
</gene>
<dbReference type="GO" id="GO:0051539">
    <property type="term" value="F:4 iron, 4 sulfur cluster binding"/>
    <property type="evidence" value="ECO:0007669"/>
    <property type="project" value="TreeGrafter"/>
</dbReference>
<protein>
    <recommendedName>
        <fullName evidence="3">tRNA-2-methylthio-N(6)-dimethylallyladenosine synthase</fullName>
        <ecNumber evidence="3">2.8.4.3</ecNumber>
    </recommendedName>
</protein>
<dbReference type="GO" id="GO:0005829">
    <property type="term" value="C:cytosol"/>
    <property type="evidence" value="ECO:0007669"/>
    <property type="project" value="TreeGrafter"/>
</dbReference>
<evidence type="ECO:0000256" key="2">
    <source>
        <dbReference type="ARBA" id="ARBA00022679"/>
    </source>
</evidence>
<dbReference type="PANTHER" id="PTHR43020">
    <property type="entry name" value="CDK5 REGULATORY SUBUNIT-ASSOCIATED PROTEIN 1"/>
    <property type="match status" value="1"/>
</dbReference>